<evidence type="ECO:0000313" key="2">
    <source>
        <dbReference type="Proteomes" id="UP000005324"/>
    </source>
</evidence>
<name>D5RJP3_9PROT</name>
<keyword evidence="2" id="KW-1185">Reference proteome</keyword>
<evidence type="ECO:0000313" key="1">
    <source>
        <dbReference type="EMBL" id="EFH12476.1"/>
    </source>
</evidence>
<gene>
    <name evidence="1" type="ORF">HMPREF0731_1303</name>
</gene>
<dbReference type="HOGENOM" id="CLU_1383249_0_0_5"/>
<accession>D5RJP3</accession>
<reference evidence="1 2" key="1">
    <citation type="submission" date="2010-04" db="EMBL/GenBank/DDBJ databases">
        <authorList>
            <person name="Qin X."/>
            <person name="Bachman B."/>
            <person name="Battles P."/>
            <person name="Bell A."/>
            <person name="Bess C."/>
            <person name="Bickham C."/>
            <person name="Chaboub L."/>
            <person name="Chen D."/>
            <person name="Coyle M."/>
            <person name="Deiros D.R."/>
            <person name="Dinh H."/>
            <person name="Forbes L."/>
            <person name="Fowler G."/>
            <person name="Francisco L."/>
            <person name="Fu Q."/>
            <person name="Gubbala S."/>
            <person name="Hale W."/>
            <person name="Han Y."/>
            <person name="Hemphill L."/>
            <person name="Highlander S.K."/>
            <person name="Hirani K."/>
            <person name="Hogues M."/>
            <person name="Jackson L."/>
            <person name="Jakkamsetti A."/>
            <person name="Javaid M."/>
            <person name="Jiang H."/>
            <person name="Korchina V."/>
            <person name="Kovar C."/>
            <person name="Lara F."/>
            <person name="Lee S."/>
            <person name="Mata R."/>
            <person name="Mathew T."/>
            <person name="Moen C."/>
            <person name="Morales K."/>
            <person name="Munidasa M."/>
            <person name="Nazareth L."/>
            <person name="Ngo R."/>
            <person name="Nguyen L."/>
            <person name="Okwuonu G."/>
            <person name="Ongeri F."/>
            <person name="Patil S."/>
            <person name="Petrosino J."/>
            <person name="Pham C."/>
            <person name="Pham P."/>
            <person name="Pu L.-L."/>
            <person name="Puazo M."/>
            <person name="Raj R."/>
            <person name="Reid J."/>
            <person name="Rouhana J."/>
            <person name="Saada N."/>
            <person name="Shang Y."/>
            <person name="Simmons D."/>
            <person name="Thornton R."/>
            <person name="Warren J."/>
            <person name="Weissenberger G."/>
            <person name="Zhang J."/>
            <person name="Zhang L."/>
            <person name="Zhou C."/>
            <person name="Zhu D."/>
            <person name="Muzny D."/>
            <person name="Worley K."/>
            <person name="Gibbs R."/>
        </authorList>
    </citation>
    <scope>NUCLEOTIDE SEQUENCE [LARGE SCALE GENOMIC DNA]</scope>
    <source>
        <strain evidence="1 2">ATCC 49957</strain>
    </source>
</reference>
<organism evidence="1 2">
    <name type="scientific">Pseudoroseomonas cervicalis ATCC 49957</name>
    <dbReference type="NCBI Taxonomy" id="525371"/>
    <lineage>
        <taxon>Bacteria</taxon>
        <taxon>Pseudomonadati</taxon>
        <taxon>Pseudomonadota</taxon>
        <taxon>Alphaproteobacteria</taxon>
        <taxon>Acetobacterales</taxon>
        <taxon>Roseomonadaceae</taxon>
        <taxon>Roseomonas</taxon>
    </lineage>
</organism>
<protein>
    <submittedName>
        <fullName evidence="1">Uncharacterized protein</fullName>
    </submittedName>
</protein>
<dbReference type="AlphaFoldDB" id="D5RJP3"/>
<dbReference type="RefSeq" id="WP_007005152.1">
    <property type="nucleotide sequence ID" value="NZ_GG770781.1"/>
</dbReference>
<sequence>MTQALNEEAFSQPHWLLLAKGFNLQDWYGRPQHGTAVERNGGIENPNRTRLHTRRTLYYRFADSRYGEDGQQGGGWWLEYEQLEKVMRGCAPRGLNLGQMARHFLAVPWEWSHIDRVISAVFEQPMDAYEGRGRPVELTGRYGGRNSVDAGQGYGGDRNVIQLYIPAMRQHWRLALGQVRVQDIRDFARGHRDLIRV</sequence>
<proteinExistence type="predicted"/>
<dbReference type="OrthoDB" id="7261475at2"/>
<dbReference type="EMBL" id="ADVL01000214">
    <property type="protein sequence ID" value="EFH12476.1"/>
    <property type="molecule type" value="Genomic_DNA"/>
</dbReference>
<comment type="caution">
    <text evidence="1">The sequence shown here is derived from an EMBL/GenBank/DDBJ whole genome shotgun (WGS) entry which is preliminary data.</text>
</comment>
<dbReference type="Proteomes" id="UP000005324">
    <property type="component" value="Unassembled WGS sequence"/>
</dbReference>